<evidence type="ECO:0000313" key="2">
    <source>
        <dbReference type="EMBL" id="TKS96996.1"/>
    </source>
</evidence>
<comment type="caution">
    <text evidence="2">The sequence shown here is derived from an EMBL/GenBank/DDBJ whole genome shotgun (WGS) entry which is preliminary data.</text>
</comment>
<dbReference type="Proteomes" id="UP000308632">
    <property type="component" value="Unassembled WGS sequence"/>
</dbReference>
<evidence type="ECO:0000313" key="3">
    <source>
        <dbReference type="Proteomes" id="UP000308632"/>
    </source>
</evidence>
<name>A0A4U5W660_STRGB</name>
<dbReference type="InterPro" id="IPR032710">
    <property type="entry name" value="NTF2-like_dom_sf"/>
</dbReference>
<evidence type="ECO:0000259" key="1">
    <source>
        <dbReference type="Pfam" id="PF12680"/>
    </source>
</evidence>
<organism evidence="2 3">
    <name type="scientific">Streptomyces galbus</name>
    <dbReference type="NCBI Taxonomy" id="33898"/>
    <lineage>
        <taxon>Bacteria</taxon>
        <taxon>Bacillati</taxon>
        <taxon>Actinomycetota</taxon>
        <taxon>Actinomycetes</taxon>
        <taxon>Kitasatosporales</taxon>
        <taxon>Streptomycetaceae</taxon>
        <taxon>Streptomyces</taxon>
    </lineage>
</organism>
<dbReference type="SUPFAM" id="SSF54427">
    <property type="entry name" value="NTF2-like"/>
    <property type="match status" value="1"/>
</dbReference>
<feature type="domain" description="SnoaL-like" evidence="1">
    <location>
        <begin position="83"/>
        <end position="177"/>
    </location>
</feature>
<gene>
    <name evidence="2" type="ORF">E4U92_33850</name>
</gene>
<dbReference type="Gene3D" id="3.10.450.50">
    <property type="match status" value="1"/>
</dbReference>
<reference evidence="2 3" key="1">
    <citation type="submission" date="2019-04" db="EMBL/GenBank/DDBJ databases">
        <title>Streptomyces lasaliensis sp.nov., an Actinomycete isolated from soil which produces the polyether antibiotic lasalocid.</title>
        <authorList>
            <person name="Erwin G."/>
            <person name="Haber C."/>
        </authorList>
    </citation>
    <scope>NUCLEOTIDE SEQUENCE [LARGE SCALE GENOMIC DNA]</scope>
    <source>
        <strain evidence="2 3">DSM 40089</strain>
    </source>
</reference>
<sequence>MEPGPPSTATCCMVHERGRGRSGEAVTVRDSDAIASRCAGAGGWPRARGRARERMCSMTTRDMTGGAVSGAVTAAGIDHVRLSYHYLDIGDIDGYGSLLADDIRVVRPDAPLRAGREEVLSLHQDALVPPGTHHIEEIVAQGHSVVVTGRLTPPAASRPDGTARDLEFVDWFTLTDDSMLRGYRRYYFTAPS</sequence>
<dbReference type="Pfam" id="PF12680">
    <property type="entry name" value="SnoaL_2"/>
    <property type="match status" value="1"/>
</dbReference>
<protein>
    <submittedName>
        <fullName evidence="2">Nuclear transport factor 2 family protein</fullName>
    </submittedName>
</protein>
<proteinExistence type="predicted"/>
<dbReference type="InterPro" id="IPR037401">
    <property type="entry name" value="SnoaL-like"/>
</dbReference>
<accession>A0A4U5W660</accession>
<dbReference type="EMBL" id="SZPR01000037">
    <property type="protein sequence ID" value="TKS96996.1"/>
    <property type="molecule type" value="Genomic_DNA"/>
</dbReference>
<dbReference type="AlphaFoldDB" id="A0A4U5W660"/>